<protein>
    <submittedName>
        <fullName evidence="1">Uncharacterized protein</fullName>
    </submittedName>
</protein>
<dbReference type="InterPro" id="IPR041078">
    <property type="entry name" value="Plavaka"/>
</dbReference>
<gene>
    <name evidence="1" type="ORF">CYLTODRAFT_318884</name>
</gene>
<sequence>VTQPFWEHLPYTNIHLAQTPDVLHQLYQGVLRHLIDWCQRLLTDKELDARIRRLPPGLGLRHFKDGISALSQISGTERKNMGKILLACVVDRLKPKAVTAIRAILDFIYLAQYRTHDDETLGYMEQALERWRQNKDYFIKVKIRTHFNIPKFHALVHYVDMIRYLGTTDNFNTEMFERLHIEFAKKGWRASNHRDEYPQMTEWINWQERVCAFSRYVDWIKVQPDNPARSQPPSNTPNDAAVVARPTTKSFQDILLPKVPTLAQRHITVTAHNHKLPHLASHLCDFLNAIERRHTANPQTATVYPSVPIDRLDIYHSFRLSREGLDDDTHENDWVKASPVNGGRYDTVIVLDGDDAEVTGLQGTR</sequence>
<evidence type="ECO:0000313" key="1">
    <source>
        <dbReference type="EMBL" id="KIY61005.1"/>
    </source>
</evidence>
<accession>A0A0D7ASK7</accession>
<dbReference type="Pfam" id="PF18759">
    <property type="entry name" value="Plavaka"/>
    <property type="match status" value="1"/>
</dbReference>
<name>A0A0D7ASK7_9AGAR</name>
<dbReference type="AlphaFoldDB" id="A0A0D7ASK7"/>
<dbReference type="OrthoDB" id="3232941at2759"/>
<dbReference type="Proteomes" id="UP000054007">
    <property type="component" value="Unassembled WGS sequence"/>
</dbReference>
<feature type="non-terminal residue" evidence="1">
    <location>
        <position position="1"/>
    </location>
</feature>
<dbReference type="EMBL" id="KN881103">
    <property type="protein sequence ID" value="KIY61005.1"/>
    <property type="molecule type" value="Genomic_DNA"/>
</dbReference>
<organism evidence="1 2">
    <name type="scientific">Cylindrobasidium torrendii FP15055 ss-10</name>
    <dbReference type="NCBI Taxonomy" id="1314674"/>
    <lineage>
        <taxon>Eukaryota</taxon>
        <taxon>Fungi</taxon>
        <taxon>Dikarya</taxon>
        <taxon>Basidiomycota</taxon>
        <taxon>Agaricomycotina</taxon>
        <taxon>Agaricomycetes</taxon>
        <taxon>Agaricomycetidae</taxon>
        <taxon>Agaricales</taxon>
        <taxon>Marasmiineae</taxon>
        <taxon>Physalacriaceae</taxon>
        <taxon>Cylindrobasidium</taxon>
    </lineage>
</organism>
<dbReference type="STRING" id="1314674.A0A0D7ASK7"/>
<feature type="non-terminal residue" evidence="1">
    <location>
        <position position="365"/>
    </location>
</feature>
<evidence type="ECO:0000313" key="2">
    <source>
        <dbReference type="Proteomes" id="UP000054007"/>
    </source>
</evidence>
<reference evidence="1 2" key="1">
    <citation type="journal article" date="2015" name="Fungal Genet. Biol.">
        <title>Evolution of novel wood decay mechanisms in Agaricales revealed by the genome sequences of Fistulina hepatica and Cylindrobasidium torrendii.</title>
        <authorList>
            <person name="Floudas D."/>
            <person name="Held B.W."/>
            <person name="Riley R."/>
            <person name="Nagy L.G."/>
            <person name="Koehler G."/>
            <person name="Ransdell A.S."/>
            <person name="Younus H."/>
            <person name="Chow J."/>
            <person name="Chiniquy J."/>
            <person name="Lipzen A."/>
            <person name="Tritt A."/>
            <person name="Sun H."/>
            <person name="Haridas S."/>
            <person name="LaButti K."/>
            <person name="Ohm R.A."/>
            <person name="Kues U."/>
            <person name="Blanchette R.A."/>
            <person name="Grigoriev I.V."/>
            <person name="Minto R.E."/>
            <person name="Hibbett D.S."/>
        </authorList>
    </citation>
    <scope>NUCLEOTIDE SEQUENCE [LARGE SCALE GENOMIC DNA]</scope>
    <source>
        <strain evidence="1 2">FP15055 ss-10</strain>
    </source>
</reference>
<keyword evidence="2" id="KW-1185">Reference proteome</keyword>
<proteinExistence type="predicted"/>